<feature type="compositionally biased region" description="Basic and acidic residues" evidence="7">
    <location>
        <begin position="24"/>
        <end position="37"/>
    </location>
</feature>
<evidence type="ECO:0000256" key="6">
    <source>
        <dbReference type="ARBA" id="ARBA00034102"/>
    </source>
</evidence>
<dbReference type="GO" id="GO:0005886">
    <property type="term" value="C:plasma membrane"/>
    <property type="evidence" value="ECO:0007669"/>
    <property type="project" value="TreeGrafter"/>
</dbReference>
<dbReference type="GO" id="GO:0006906">
    <property type="term" value="P:vesicle fusion"/>
    <property type="evidence" value="ECO:0007669"/>
    <property type="project" value="TreeGrafter"/>
</dbReference>
<dbReference type="OrthoDB" id="19261at2759"/>
<gene>
    <name evidence="9" type="ORF">SARC_03759</name>
</gene>
<dbReference type="GO" id="GO:0005484">
    <property type="term" value="F:SNAP receptor activity"/>
    <property type="evidence" value="ECO:0007669"/>
    <property type="project" value="TreeGrafter"/>
</dbReference>
<dbReference type="CDD" id="cd15889">
    <property type="entry name" value="SNARE_SNAP25N_23N"/>
    <property type="match status" value="1"/>
</dbReference>
<evidence type="ECO:0000256" key="5">
    <source>
        <dbReference type="ARBA" id="ARBA00023054"/>
    </source>
</evidence>
<sequence length="211" mass="23205">MASEEEQIANLRAQANETTNESLEATRRMRQMAEESRQVGASTLEKLDDQGRQLDNVEKDLDKINADMRQGEQHIAEMEKFCGLCVCPWNKAQNFEGSKDYSKAFGAKSATVTNSQPTGNKMATTSAGEGSSAVEGARMKRITNDAREDEMEENLDMVGGILGDLKAQAKDMNVELSKQNQQLDRIGGKTESNIGRVNDANVRATELLRNG</sequence>
<evidence type="ECO:0000256" key="7">
    <source>
        <dbReference type="SAM" id="MobiDB-lite"/>
    </source>
</evidence>
<dbReference type="SUPFAM" id="SSF58038">
    <property type="entry name" value="SNARE fusion complex"/>
    <property type="match status" value="2"/>
</dbReference>
<dbReference type="Pfam" id="PF00835">
    <property type="entry name" value="SNAP-25"/>
    <property type="match status" value="1"/>
</dbReference>
<name>A0A0L0G6Z5_9EUKA</name>
<feature type="compositionally biased region" description="Polar residues" evidence="7">
    <location>
        <begin position="13"/>
        <end position="23"/>
    </location>
</feature>
<feature type="region of interest" description="Disordered" evidence="7">
    <location>
        <begin position="110"/>
        <end position="135"/>
    </location>
</feature>
<dbReference type="SMART" id="SM00397">
    <property type="entry name" value="t_SNARE"/>
    <property type="match status" value="2"/>
</dbReference>
<reference evidence="9 10" key="1">
    <citation type="submission" date="2011-02" db="EMBL/GenBank/DDBJ databases">
        <title>The Genome Sequence of Sphaeroforma arctica JP610.</title>
        <authorList>
            <consortium name="The Broad Institute Genome Sequencing Platform"/>
            <person name="Russ C."/>
            <person name="Cuomo C."/>
            <person name="Young S.K."/>
            <person name="Zeng Q."/>
            <person name="Gargeya S."/>
            <person name="Alvarado L."/>
            <person name="Berlin A."/>
            <person name="Chapman S.B."/>
            <person name="Chen Z."/>
            <person name="Freedman E."/>
            <person name="Gellesch M."/>
            <person name="Goldberg J."/>
            <person name="Griggs A."/>
            <person name="Gujja S."/>
            <person name="Heilman E."/>
            <person name="Heiman D."/>
            <person name="Howarth C."/>
            <person name="Mehta T."/>
            <person name="Neiman D."/>
            <person name="Pearson M."/>
            <person name="Roberts A."/>
            <person name="Saif S."/>
            <person name="Shea T."/>
            <person name="Shenoy N."/>
            <person name="Sisk P."/>
            <person name="Stolte C."/>
            <person name="Sykes S."/>
            <person name="White J."/>
            <person name="Yandava C."/>
            <person name="Burger G."/>
            <person name="Gray M.W."/>
            <person name="Holland P.W.H."/>
            <person name="King N."/>
            <person name="Lang F.B.F."/>
            <person name="Roger A.J."/>
            <person name="Ruiz-Trillo I."/>
            <person name="Haas B."/>
            <person name="Nusbaum C."/>
            <person name="Birren B."/>
        </authorList>
    </citation>
    <scope>NUCLEOTIDE SEQUENCE [LARGE SCALE GENOMIC DNA]</scope>
    <source>
        <strain evidence="9 10">JP610</strain>
    </source>
</reference>
<dbReference type="InterPro" id="IPR000727">
    <property type="entry name" value="T_SNARE_dom"/>
</dbReference>
<dbReference type="Proteomes" id="UP000054560">
    <property type="component" value="Unassembled WGS sequence"/>
</dbReference>
<feature type="domain" description="T-SNARE coiled-coil homology" evidence="8">
    <location>
        <begin position="145"/>
        <end position="207"/>
    </location>
</feature>
<evidence type="ECO:0000256" key="3">
    <source>
        <dbReference type="ARBA" id="ARBA00022737"/>
    </source>
</evidence>
<keyword evidence="2" id="KW-0771">Synaptosome</keyword>
<keyword evidence="5" id="KW-0175">Coiled coil</keyword>
<evidence type="ECO:0000259" key="8">
    <source>
        <dbReference type="PROSITE" id="PS50192"/>
    </source>
</evidence>
<dbReference type="AlphaFoldDB" id="A0A0L0G6Z5"/>
<evidence type="ECO:0000256" key="4">
    <source>
        <dbReference type="ARBA" id="ARBA00023018"/>
    </source>
</evidence>
<evidence type="ECO:0000313" key="9">
    <source>
        <dbReference type="EMBL" id="KNC83998.1"/>
    </source>
</evidence>
<feature type="region of interest" description="Disordered" evidence="7">
    <location>
        <begin position="1"/>
        <end position="49"/>
    </location>
</feature>
<dbReference type="PROSITE" id="PS50192">
    <property type="entry name" value="T_SNARE"/>
    <property type="match status" value="2"/>
</dbReference>
<dbReference type="GO" id="GO:0019905">
    <property type="term" value="F:syntaxin binding"/>
    <property type="evidence" value="ECO:0007669"/>
    <property type="project" value="TreeGrafter"/>
</dbReference>
<keyword evidence="4" id="KW-0770">Synapse</keyword>
<dbReference type="InterPro" id="IPR000928">
    <property type="entry name" value="SNAP-25_dom"/>
</dbReference>
<evidence type="ECO:0000256" key="1">
    <source>
        <dbReference type="ARBA" id="ARBA00009480"/>
    </source>
</evidence>
<dbReference type="Gene3D" id="1.20.5.110">
    <property type="match status" value="2"/>
</dbReference>
<dbReference type="STRING" id="667725.A0A0L0G6Z5"/>
<dbReference type="GeneID" id="25904263"/>
<dbReference type="GO" id="GO:0006887">
    <property type="term" value="P:exocytosis"/>
    <property type="evidence" value="ECO:0007669"/>
    <property type="project" value="TreeGrafter"/>
</dbReference>
<feature type="compositionally biased region" description="Polar residues" evidence="7">
    <location>
        <begin position="110"/>
        <end position="129"/>
    </location>
</feature>
<dbReference type="GO" id="GO:0031201">
    <property type="term" value="C:SNARE complex"/>
    <property type="evidence" value="ECO:0007669"/>
    <property type="project" value="TreeGrafter"/>
</dbReference>
<dbReference type="PANTHER" id="PTHR19305:SF14">
    <property type="entry name" value="SYNAPTOSOMAL-ASSOCIATED PROTEIN-RELATED"/>
    <property type="match status" value="1"/>
</dbReference>
<dbReference type="eggNOG" id="KOG3065">
    <property type="taxonomic scope" value="Eukaryota"/>
</dbReference>
<proteinExistence type="inferred from homology"/>
<keyword evidence="3" id="KW-0677">Repeat</keyword>
<keyword evidence="10" id="KW-1185">Reference proteome</keyword>
<evidence type="ECO:0000256" key="2">
    <source>
        <dbReference type="ARBA" id="ARBA00022599"/>
    </source>
</evidence>
<comment type="similarity">
    <text evidence="1">Belongs to the SNAP-25 family.</text>
</comment>
<protein>
    <recommendedName>
        <fullName evidence="8">t-SNARE coiled-coil homology domain-containing protein</fullName>
    </recommendedName>
</protein>
<comment type="subcellular location">
    <subcellularLocation>
        <location evidence="6">Synapse</location>
        <location evidence="6">Synaptosome</location>
    </subcellularLocation>
</comment>
<feature type="domain" description="T-SNARE coiled-coil homology" evidence="8">
    <location>
        <begin position="16"/>
        <end position="78"/>
    </location>
</feature>
<organism evidence="9 10">
    <name type="scientific">Sphaeroforma arctica JP610</name>
    <dbReference type="NCBI Taxonomy" id="667725"/>
    <lineage>
        <taxon>Eukaryota</taxon>
        <taxon>Ichthyosporea</taxon>
        <taxon>Ichthyophonida</taxon>
        <taxon>Sphaeroforma</taxon>
    </lineage>
</organism>
<dbReference type="EMBL" id="KQ241795">
    <property type="protein sequence ID" value="KNC83998.1"/>
    <property type="molecule type" value="Genomic_DNA"/>
</dbReference>
<dbReference type="PANTHER" id="PTHR19305">
    <property type="entry name" value="SYNAPTOSOMAL ASSOCIATED PROTEIN"/>
    <property type="match status" value="1"/>
</dbReference>
<evidence type="ECO:0000313" key="10">
    <source>
        <dbReference type="Proteomes" id="UP000054560"/>
    </source>
</evidence>
<accession>A0A0L0G6Z5</accession>
<dbReference type="RefSeq" id="XP_014157900.1">
    <property type="nucleotide sequence ID" value="XM_014302425.1"/>
</dbReference>